<reference evidence="2" key="1">
    <citation type="submission" date="2018-08" db="EMBL/GenBank/DDBJ databases">
        <authorList>
            <person name="Kim S.-J."/>
            <person name="Jung G.-Y."/>
        </authorList>
    </citation>
    <scope>NUCLEOTIDE SEQUENCE [LARGE SCALE GENOMIC DNA]</scope>
    <source>
        <strain evidence="2">GY_G</strain>
    </source>
</reference>
<dbReference type="Proteomes" id="UP000263833">
    <property type="component" value="Unassembled WGS sequence"/>
</dbReference>
<evidence type="ECO:0000313" key="2">
    <source>
        <dbReference type="Proteomes" id="UP000263833"/>
    </source>
</evidence>
<accession>A0A371BHB8</accession>
<keyword evidence="2" id="KW-1185">Reference proteome</keyword>
<name>A0A371BHB8_9SPHN</name>
<sequence length="65" mass="7094">MAQDQLITAIGRIERAISKLEQVRLPIANDGNNDLKLRYDALKSATEQAVADIDRLISKEASANG</sequence>
<proteinExistence type="predicted"/>
<dbReference type="RefSeq" id="WP_115548521.1">
    <property type="nucleotide sequence ID" value="NZ_QRGP01000001.1"/>
</dbReference>
<comment type="caution">
    <text evidence="1">The sequence shown here is derived from an EMBL/GenBank/DDBJ whole genome shotgun (WGS) entry which is preliminary data.</text>
</comment>
<gene>
    <name evidence="1" type="ORF">DXH95_06160</name>
</gene>
<dbReference type="AlphaFoldDB" id="A0A371BHB8"/>
<dbReference type="EMBL" id="QRGP01000001">
    <property type="protein sequence ID" value="RDV06976.1"/>
    <property type="molecule type" value="Genomic_DNA"/>
</dbReference>
<protein>
    <submittedName>
        <fullName evidence="1">Uncharacterized protein</fullName>
    </submittedName>
</protein>
<organism evidence="1 2">
    <name type="scientific">Sphingorhabdus pulchriflava</name>
    <dbReference type="NCBI Taxonomy" id="2292257"/>
    <lineage>
        <taxon>Bacteria</taxon>
        <taxon>Pseudomonadati</taxon>
        <taxon>Pseudomonadota</taxon>
        <taxon>Alphaproteobacteria</taxon>
        <taxon>Sphingomonadales</taxon>
        <taxon>Sphingomonadaceae</taxon>
        <taxon>Sphingorhabdus</taxon>
    </lineage>
</organism>
<evidence type="ECO:0000313" key="1">
    <source>
        <dbReference type="EMBL" id="RDV06976.1"/>
    </source>
</evidence>